<evidence type="ECO:0000256" key="2">
    <source>
        <dbReference type="SAM" id="SignalP"/>
    </source>
</evidence>
<sequence>MGRENRGRWRTLAAAALLCALSAGTLTACTEGPDTGETAEPADADTTPASSASATAAYAVDAPGDLRTPLLRPDVLISSTKPIPEKVQRRIRALDGVKAAMPLSLASLSLEGRTLTIGSVDVDAYRRWTPQTTAVATDVWKRLAGGEVMVDPSVGRRLEGPRGYLKLGTTSDAPHVHIGAYAPMAKQVSAVVTRPLGERLGMPADNAMLVSTGRFTPSVLTDKMQKILGRTASLQVLALELDTDVAKTAVLTGTSAAEAVGSFRYTAHPSGRITPDPAWVAANIRTEQVPLLGNVTCHRVMIPQLRAALEEVVSRGLGPAIHPDEYAGCYYPRFIGYDPAKGLSLHSWGIAVDLNTPGNQRGTVGEMDRDVVAIFKKWGFAWGGDWNYTDPMHFELASVVRPG</sequence>
<feature type="domain" description="Peptidase M15C" evidence="3">
    <location>
        <begin position="341"/>
        <end position="396"/>
    </location>
</feature>
<feature type="signal peptide" evidence="2">
    <location>
        <begin position="1"/>
        <end position="28"/>
    </location>
</feature>
<dbReference type="PROSITE" id="PS51257">
    <property type="entry name" value="PROKAR_LIPOPROTEIN"/>
    <property type="match status" value="1"/>
</dbReference>
<dbReference type="EMBL" id="SDPU01000032">
    <property type="protein sequence ID" value="RYU10287.1"/>
    <property type="molecule type" value="Genomic_DNA"/>
</dbReference>
<comment type="caution">
    <text evidence="4">The sequence shown here is derived from an EMBL/GenBank/DDBJ whole genome shotgun (WGS) entry which is preliminary data.</text>
</comment>
<dbReference type="AlphaFoldDB" id="A0A4Q5IW24"/>
<evidence type="ECO:0000259" key="3">
    <source>
        <dbReference type="Pfam" id="PF13539"/>
    </source>
</evidence>
<dbReference type="GO" id="GO:0008233">
    <property type="term" value="F:peptidase activity"/>
    <property type="evidence" value="ECO:0007669"/>
    <property type="project" value="InterPro"/>
</dbReference>
<accession>A0A4Q5IW24</accession>
<feature type="chain" id="PRO_5020875707" evidence="2">
    <location>
        <begin position="29"/>
        <end position="403"/>
    </location>
</feature>
<dbReference type="Proteomes" id="UP000291189">
    <property type="component" value="Unassembled WGS sequence"/>
</dbReference>
<evidence type="ECO:0000313" key="4">
    <source>
        <dbReference type="EMBL" id="RYU10287.1"/>
    </source>
</evidence>
<keyword evidence="5" id="KW-1185">Reference proteome</keyword>
<dbReference type="SUPFAM" id="SSF55166">
    <property type="entry name" value="Hedgehog/DD-peptidase"/>
    <property type="match status" value="1"/>
</dbReference>
<dbReference type="Gene3D" id="3.30.1380.10">
    <property type="match status" value="1"/>
</dbReference>
<dbReference type="InterPro" id="IPR039561">
    <property type="entry name" value="Peptidase_M15C"/>
</dbReference>
<keyword evidence="2" id="KW-0732">Signal</keyword>
<reference evidence="4 5" key="1">
    <citation type="submission" date="2019-01" db="EMBL/GenBank/DDBJ databases">
        <title>Nocardioides guangzhouensis sp. nov., an actinobacterium isolated from soil.</title>
        <authorList>
            <person name="Fu Y."/>
            <person name="Cai Y."/>
            <person name="Lin Z."/>
            <person name="Chen P."/>
        </authorList>
    </citation>
    <scope>NUCLEOTIDE SEQUENCE [LARGE SCALE GENOMIC DNA]</scope>
    <source>
        <strain evidence="4 5">NBRC 105384</strain>
    </source>
</reference>
<dbReference type="RefSeq" id="WP_129988723.1">
    <property type="nucleotide sequence ID" value="NZ_SDPU01000032.1"/>
</dbReference>
<evidence type="ECO:0000313" key="5">
    <source>
        <dbReference type="Proteomes" id="UP000291189"/>
    </source>
</evidence>
<gene>
    <name evidence="4" type="ORF">ETU37_18065</name>
</gene>
<protein>
    <submittedName>
        <fullName evidence="4">M15 family peptidase</fullName>
    </submittedName>
</protein>
<evidence type="ECO:0000256" key="1">
    <source>
        <dbReference type="SAM" id="MobiDB-lite"/>
    </source>
</evidence>
<dbReference type="InterPro" id="IPR009045">
    <property type="entry name" value="Zn_M74/Hedgehog-like"/>
</dbReference>
<dbReference type="OrthoDB" id="9799970at2"/>
<dbReference type="Pfam" id="PF13539">
    <property type="entry name" value="Peptidase_M15_4"/>
    <property type="match status" value="1"/>
</dbReference>
<organism evidence="4 5">
    <name type="scientific">Nocardioides iriomotensis</name>
    <dbReference type="NCBI Taxonomy" id="715784"/>
    <lineage>
        <taxon>Bacteria</taxon>
        <taxon>Bacillati</taxon>
        <taxon>Actinomycetota</taxon>
        <taxon>Actinomycetes</taxon>
        <taxon>Propionibacteriales</taxon>
        <taxon>Nocardioidaceae</taxon>
        <taxon>Nocardioides</taxon>
    </lineage>
</organism>
<name>A0A4Q5IW24_9ACTN</name>
<feature type="region of interest" description="Disordered" evidence="1">
    <location>
        <begin position="31"/>
        <end position="51"/>
    </location>
</feature>
<proteinExistence type="predicted"/>